<dbReference type="InterPro" id="IPR011992">
    <property type="entry name" value="EF-hand-dom_pair"/>
</dbReference>
<dbReference type="CDD" id="cd00051">
    <property type="entry name" value="EFh"/>
    <property type="match status" value="1"/>
</dbReference>
<keyword evidence="3" id="KW-0479">Metal-binding</keyword>
<evidence type="ECO:0000313" key="8">
    <source>
        <dbReference type="EMBL" id="CAF0883392.1"/>
    </source>
</evidence>
<dbReference type="SMART" id="SM00054">
    <property type="entry name" value="EFh"/>
    <property type="match status" value="2"/>
</dbReference>
<evidence type="ECO:0000256" key="3">
    <source>
        <dbReference type="ARBA" id="ARBA00022723"/>
    </source>
</evidence>
<dbReference type="OrthoDB" id="191686at2759"/>
<evidence type="ECO:0000259" key="7">
    <source>
        <dbReference type="PROSITE" id="PS50222"/>
    </source>
</evidence>
<reference evidence="8" key="1">
    <citation type="submission" date="2021-02" db="EMBL/GenBank/DDBJ databases">
        <authorList>
            <person name="Nowell W R."/>
        </authorList>
    </citation>
    <scope>NUCLEOTIDE SEQUENCE</scope>
    <source>
        <strain evidence="8">Ploen Becks lab</strain>
    </source>
</reference>
<feature type="domain" description="EF-hand" evidence="7">
    <location>
        <begin position="101"/>
        <end position="136"/>
    </location>
</feature>
<evidence type="ECO:0000256" key="1">
    <source>
        <dbReference type="ARBA" id="ARBA00006049"/>
    </source>
</evidence>
<name>A0A813YF57_9BILA</name>
<dbReference type="AlphaFoldDB" id="A0A813YF57"/>
<evidence type="ECO:0000256" key="4">
    <source>
        <dbReference type="ARBA" id="ARBA00022737"/>
    </source>
</evidence>
<gene>
    <name evidence="8" type="ORF">OXX778_LOCUS10533</name>
</gene>
<sequence>MGNKKAKEKIQELSEDEILHYCILTDFSKEIILHYYDGFLADCPSGKLSKKEFQKMYKQIFPHSKSIKFCLRIFEIFDRNKDNYLDFEEFLLAIKVTTSGDINDKLKVAFEIYDLKGDGKLDKKEMIKTLINIYEMAGEDNKSLKGQYQKFAEKKVDILFERFNLKKDNYLTLSEFTEGCLNDEYLKNLLNATFINNKLPNINKPKNFHEIQLQAIQNVLSM</sequence>
<dbReference type="PANTHER" id="PTHR23055">
    <property type="entry name" value="CALCIUM BINDING PROTEINS"/>
    <property type="match status" value="1"/>
</dbReference>
<dbReference type="InterPro" id="IPR018247">
    <property type="entry name" value="EF_Hand_1_Ca_BS"/>
</dbReference>
<dbReference type="Pfam" id="PF13499">
    <property type="entry name" value="EF-hand_7"/>
    <property type="match status" value="1"/>
</dbReference>
<protein>
    <recommendedName>
        <fullName evidence="7">EF-hand domain-containing protein</fullName>
    </recommendedName>
</protein>
<keyword evidence="5" id="KW-0106">Calcium</keyword>
<dbReference type="Proteomes" id="UP000663879">
    <property type="component" value="Unassembled WGS sequence"/>
</dbReference>
<dbReference type="PRINTS" id="PR00450">
    <property type="entry name" value="RECOVERIN"/>
</dbReference>
<dbReference type="InterPro" id="IPR028846">
    <property type="entry name" value="Recoverin"/>
</dbReference>
<keyword evidence="9" id="KW-1185">Reference proteome</keyword>
<comment type="similarity">
    <text evidence="1">Belongs to the recoverin family.</text>
</comment>
<evidence type="ECO:0000256" key="6">
    <source>
        <dbReference type="ARBA" id="ARBA00023288"/>
    </source>
</evidence>
<dbReference type="PANTHER" id="PTHR23055:SF178">
    <property type="entry name" value="NEUROCALCIN HOMOLOG"/>
    <property type="match status" value="1"/>
</dbReference>
<comment type="caution">
    <text evidence="8">The sequence shown here is derived from an EMBL/GenBank/DDBJ whole genome shotgun (WGS) entry which is preliminary data.</text>
</comment>
<dbReference type="EMBL" id="CAJNOC010001680">
    <property type="protein sequence ID" value="CAF0883392.1"/>
    <property type="molecule type" value="Genomic_DNA"/>
</dbReference>
<keyword evidence="2" id="KW-0519">Myristate</keyword>
<proteinExistence type="inferred from homology"/>
<keyword evidence="6" id="KW-0449">Lipoprotein</keyword>
<keyword evidence="4" id="KW-0677">Repeat</keyword>
<dbReference type="PROSITE" id="PS50222">
    <property type="entry name" value="EF_HAND_2"/>
    <property type="match status" value="2"/>
</dbReference>
<evidence type="ECO:0000256" key="2">
    <source>
        <dbReference type="ARBA" id="ARBA00022707"/>
    </source>
</evidence>
<dbReference type="Pfam" id="PF00036">
    <property type="entry name" value="EF-hand_1"/>
    <property type="match status" value="1"/>
</dbReference>
<evidence type="ECO:0000256" key="5">
    <source>
        <dbReference type="ARBA" id="ARBA00022837"/>
    </source>
</evidence>
<dbReference type="GO" id="GO:0005509">
    <property type="term" value="F:calcium ion binding"/>
    <property type="evidence" value="ECO:0007669"/>
    <property type="project" value="InterPro"/>
</dbReference>
<accession>A0A813YF57</accession>
<organism evidence="8 9">
    <name type="scientific">Brachionus calyciflorus</name>
    <dbReference type="NCBI Taxonomy" id="104777"/>
    <lineage>
        <taxon>Eukaryota</taxon>
        <taxon>Metazoa</taxon>
        <taxon>Spiralia</taxon>
        <taxon>Gnathifera</taxon>
        <taxon>Rotifera</taxon>
        <taxon>Eurotatoria</taxon>
        <taxon>Monogononta</taxon>
        <taxon>Pseudotrocha</taxon>
        <taxon>Ploima</taxon>
        <taxon>Brachionidae</taxon>
        <taxon>Brachionus</taxon>
    </lineage>
</organism>
<evidence type="ECO:0000313" key="9">
    <source>
        <dbReference type="Proteomes" id="UP000663879"/>
    </source>
</evidence>
<dbReference type="Gene3D" id="1.10.238.10">
    <property type="entry name" value="EF-hand"/>
    <property type="match status" value="1"/>
</dbReference>
<dbReference type="SUPFAM" id="SSF47473">
    <property type="entry name" value="EF-hand"/>
    <property type="match status" value="1"/>
</dbReference>
<dbReference type="PROSITE" id="PS00018">
    <property type="entry name" value="EF_HAND_1"/>
    <property type="match status" value="1"/>
</dbReference>
<dbReference type="InterPro" id="IPR002048">
    <property type="entry name" value="EF_hand_dom"/>
</dbReference>
<feature type="domain" description="EF-hand" evidence="7">
    <location>
        <begin position="65"/>
        <end position="100"/>
    </location>
</feature>